<evidence type="ECO:0000313" key="9">
    <source>
        <dbReference type="Proteomes" id="UP000325315"/>
    </source>
</evidence>
<evidence type="ECO:0000313" key="8">
    <source>
        <dbReference type="EMBL" id="KAA3483801.1"/>
    </source>
</evidence>
<keyword evidence="2" id="KW-0548">Nucleotidyltransferase</keyword>
<protein>
    <submittedName>
        <fullName evidence="8">DNA/RNA polymerases superfamily protein</fullName>
    </submittedName>
</protein>
<organism evidence="8 9">
    <name type="scientific">Gossypium australe</name>
    <dbReference type="NCBI Taxonomy" id="47621"/>
    <lineage>
        <taxon>Eukaryota</taxon>
        <taxon>Viridiplantae</taxon>
        <taxon>Streptophyta</taxon>
        <taxon>Embryophyta</taxon>
        <taxon>Tracheophyta</taxon>
        <taxon>Spermatophyta</taxon>
        <taxon>Magnoliopsida</taxon>
        <taxon>eudicotyledons</taxon>
        <taxon>Gunneridae</taxon>
        <taxon>Pentapetalae</taxon>
        <taxon>rosids</taxon>
        <taxon>malvids</taxon>
        <taxon>Malvales</taxon>
        <taxon>Malvaceae</taxon>
        <taxon>Malvoideae</taxon>
        <taxon>Gossypium</taxon>
    </lineage>
</organism>
<dbReference type="GO" id="GO:0016787">
    <property type="term" value="F:hydrolase activity"/>
    <property type="evidence" value="ECO:0007669"/>
    <property type="project" value="UniProtKB-KW"/>
</dbReference>
<comment type="caution">
    <text evidence="8">The sequence shown here is derived from an EMBL/GenBank/DDBJ whole genome shotgun (WGS) entry which is preliminary data.</text>
</comment>
<proteinExistence type="predicted"/>
<name>A0A5B6WPH9_9ROSI</name>
<gene>
    <name evidence="8" type="ORF">EPI10_005941</name>
</gene>
<dbReference type="GO" id="GO:0003964">
    <property type="term" value="F:RNA-directed DNA polymerase activity"/>
    <property type="evidence" value="ECO:0007669"/>
    <property type="project" value="UniProtKB-KW"/>
</dbReference>
<dbReference type="SUPFAM" id="SSF56672">
    <property type="entry name" value="DNA/RNA polymerases"/>
    <property type="match status" value="1"/>
</dbReference>
<dbReference type="PANTHER" id="PTHR34072:SF52">
    <property type="entry name" value="RIBONUCLEASE H"/>
    <property type="match status" value="1"/>
</dbReference>
<dbReference type="CDD" id="cd09274">
    <property type="entry name" value="RNase_HI_RT_Ty3"/>
    <property type="match status" value="1"/>
</dbReference>
<evidence type="ECO:0000256" key="1">
    <source>
        <dbReference type="ARBA" id="ARBA00022679"/>
    </source>
</evidence>
<dbReference type="OrthoDB" id="1733657at2759"/>
<evidence type="ECO:0000256" key="5">
    <source>
        <dbReference type="ARBA" id="ARBA00022801"/>
    </source>
</evidence>
<keyword evidence="9" id="KW-1185">Reference proteome</keyword>
<keyword evidence="5" id="KW-0378">Hydrolase</keyword>
<feature type="domain" description="Reverse transcriptase RNase H-like" evidence="7">
    <location>
        <begin position="30"/>
        <end position="121"/>
    </location>
</feature>
<dbReference type="Proteomes" id="UP000325315">
    <property type="component" value="Unassembled WGS sequence"/>
</dbReference>
<evidence type="ECO:0000259" key="7">
    <source>
        <dbReference type="Pfam" id="PF17917"/>
    </source>
</evidence>
<dbReference type="InterPro" id="IPR043502">
    <property type="entry name" value="DNA/RNA_pol_sf"/>
</dbReference>
<dbReference type="GO" id="GO:0004519">
    <property type="term" value="F:endonuclease activity"/>
    <property type="evidence" value="ECO:0007669"/>
    <property type="project" value="UniProtKB-KW"/>
</dbReference>
<dbReference type="EMBL" id="SMMG02000002">
    <property type="protein sequence ID" value="KAA3483801.1"/>
    <property type="molecule type" value="Genomic_DNA"/>
</dbReference>
<keyword evidence="3" id="KW-0540">Nuclease</keyword>
<accession>A0A5B6WPH9</accession>
<dbReference type="PANTHER" id="PTHR34072">
    <property type="entry name" value="ENZYMATIC POLYPROTEIN-RELATED"/>
    <property type="match status" value="1"/>
</dbReference>
<keyword evidence="6" id="KW-0695">RNA-directed DNA polymerase</keyword>
<evidence type="ECO:0000256" key="4">
    <source>
        <dbReference type="ARBA" id="ARBA00022759"/>
    </source>
</evidence>
<reference evidence="9" key="1">
    <citation type="journal article" date="2019" name="Plant Biotechnol. J.">
        <title>Genome sequencing of the Australian wild diploid species Gossypium australe highlights disease resistance and delayed gland morphogenesis.</title>
        <authorList>
            <person name="Cai Y."/>
            <person name="Cai X."/>
            <person name="Wang Q."/>
            <person name="Wang P."/>
            <person name="Zhang Y."/>
            <person name="Cai C."/>
            <person name="Xu Y."/>
            <person name="Wang K."/>
            <person name="Zhou Z."/>
            <person name="Wang C."/>
            <person name="Geng S."/>
            <person name="Li B."/>
            <person name="Dong Q."/>
            <person name="Hou Y."/>
            <person name="Wang H."/>
            <person name="Ai P."/>
            <person name="Liu Z."/>
            <person name="Yi F."/>
            <person name="Sun M."/>
            <person name="An G."/>
            <person name="Cheng J."/>
            <person name="Zhang Y."/>
            <person name="Shi Q."/>
            <person name="Xie Y."/>
            <person name="Shi X."/>
            <person name="Chang Y."/>
            <person name="Huang F."/>
            <person name="Chen Y."/>
            <person name="Hong S."/>
            <person name="Mi L."/>
            <person name="Sun Q."/>
            <person name="Zhang L."/>
            <person name="Zhou B."/>
            <person name="Peng R."/>
            <person name="Zhang X."/>
            <person name="Liu F."/>
        </authorList>
    </citation>
    <scope>NUCLEOTIDE SEQUENCE [LARGE SCALE GENOMIC DNA]</scope>
    <source>
        <strain evidence="9">cv. PA1801</strain>
    </source>
</reference>
<keyword evidence="4" id="KW-0255">Endonuclease</keyword>
<keyword evidence="1" id="KW-0808">Transferase</keyword>
<evidence type="ECO:0000256" key="6">
    <source>
        <dbReference type="ARBA" id="ARBA00022918"/>
    </source>
</evidence>
<dbReference type="InterPro" id="IPR041373">
    <property type="entry name" value="RT_RNaseH"/>
</dbReference>
<evidence type="ECO:0000256" key="3">
    <source>
        <dbReference type="ARBA" id="ARBA00022722"/>
    </source>
</evidence>
<sequence length="296" mass="33846">MLDSSGQESASRLKALLTEAPMLVQLEPGKEFIIYSDASLYADARRQSHCFASRQLKPHEKNYPTHDLESATIVFALNIWRHYLFGEKCHIYTDHKSLKYLMTQKELNLRQRRWLELLKEYELVIDYHPSKANVVADALSRKSLCALQAMSIQIDLCDDSAVLAELKVKPMYVCQICDAQKSDVEMMAKRTQCELNVDSGFRIDSDDCLRFRDRICVSRNSELIQMILNEAHNSCLTIHPGMSVKLAKIREILSISITLSTIYFGAFGKMHDPIVDDIMALQMAYFAYTVMVHGHA</sequence>
<dbReference type="Pfam" id="PF17917">
    <property type="entry name" value="RT_RNaseH"/>
    <property type="match status" value="1"/>
</dbReference>
<dbReference type="AlphaFoldDB" id="A0A5B6WPH9"/>
<evidence type="ECO:0000256" key="2">
    <source>
        <dbReference type="ARBA" id="ARBA00022695"/>
    </source>
</evidence>